<keyword evidence="7" id="KW-1185">Reference proteome</keyword>
<feature type="transmembrane region" description="Helical" evidence="5">
    <location>
        <begin position="6"/>
        <end position="24"/>
    </location>
</feature>
<evidence type="ECO:0000256" key="4">
    <source>
        <dbReference type="ARBA" id="ARBA00023136"/>
    </source>
</evidence>
<sequence>MSTFDIVILCLLVAGFIMGYKRGLIKQAIHMVGFIVAIIVAFLFNGTVAEMLQGVIPYPFSEPEGAASLLLILDLERMFYKALAFALLFFGTKLVLSLIGHLLTAVASLPGLNLINRWLGGTLGVLQIFVLMFIVVHVLFFIPWETGHQWLASSSIAQWMTDQTSIVPDQIMDIWNEAE</sequence>
<comment type="caution">
    <text evidence="6">The sequence shown here is derived from an EMBL/GenBank/DDBJ whole genome shotgun (WGS) entry which is preliminary data.</text>
</comment>
<gene>
    <name evidence="6" type="ORF">J2S11_001292</name>
</gene>
<feature type="transmembrane region" description="Helical" evidence="5">
    <location>
        <begin position="78"/>
        <end position="106"/>
    </location>
</feature>
<proteinExistence type="predicted"/>
<dbReference type="RefSeq" id="WP_307392442.1">
    <property type="nucleotide sequence ID" value="NZ_BAAADK010000045.1"/>
</dbReference>
<evidence type="ECO:0000256" key="5">
    <source>
        <dbReference type="SAM" id="Phobius"/>
    </source>
</evidence>
<name>A0ABT9VX55_9BACI</name>
<evidence type="ECO:0000256" key="1">
    <source>
        <dbReference type="ARBA" id="ARBA00004141"/>
    </source>
</evidence>
<dbReference type="PANTHER" id="PTHR37306">
    <property type="entry name" value="COLICIN V PRODUCTION PROTEIN"/>
    <property type="match status" value="1"/>
</dbReference>
<dbReference type="EMBL" id="JAUSTY010000004">
    <property type="protein sequence ID" value="MDQ0165392.1"/>
    <property type="molecule type" value="Genomic_DNA"/>
</dbReference>
<dbReference type="Pfam" id="PF02674">
    <property type="entry name" value="Colicin_V"/>
    <property type="match status" value="1"/>
</dbReference>
<keyword evidence="3 5" id="KW-1133">Transmembrane helix</keyword>
<evidence type="ECO:0000313" key="6">
    <source>
        <dbReference type="EMBL" id="MDQ0165392.1"/>
    </source>
</evidence>
<comment type="subcellular location">
    <subcellularLocation>
        <location evidence="1">Membrane</location>
        <topology evidence="1">Multi-pass membrane protein</topology>
    </subcellularLocation>
</comment>
<keyword evidence="2 5" id="KW-0812">Transmembrane</keyword>
<dbReference type="Proteomes" id="UP001235840">
    <property type="component" value="Unassembled WGS sequence"/>
</dbReference>
<feature type="transmembrane region" description="Helical" evidence="5">
    <location>
        <begin position="118"/>
        <end position="142"/>
    </location>
</feature>
<accession>A0ABT9VX55</accession>
<evidence type="ECO:0000313" key="7">
    <source>
        <dbReference type="Proteomes" id="UP001235840"/>
    </source>
</evidence>
<evidence type="ECO:0000256" key="3">
    <source>
        <dbReference type="ARBA" id="ARBA00022989"/>
    </source>
</evidence>
<organism evidence="6 7">
    <name type="scientific">Caldalkalibacillus horti</name>
    <dbReference type="NCBI Taxonomy" id="77523"/>
    <lineage>
        <taxon>Bacteria</taxon>
        <taxon>Bacillati</taxon>
        <taxon>Bacillota</taxon>
        <taxon>Bacilli</taxon>
        <taxon>Bacillales</taxon>
        <taxon>Bacillaceae</taxon>
        <taxon>Caldalkalibacillus</taxon>
    </lineage>
</organism>
<reference evidence="6 7" key="1">
    <citation type="submission" date="2023-07" db="EMBL/GenBank/DDBJ databases">
        <title>Genomic Encyclopedia of Type Strains, Phase IV (KMG-IV): sequencing the most valuable type-strain genomes for metagenomic binning, comparative biology and taxonomic classification.</title>
        <authorList>
            <person name="Goeker M."/>
        </authorList>
    </citation>
    <scope>NUCLEOTIDE SEQUENCE [LARGE SCALE GENOMIC DNA]</scope>
    <source>
        <strain evidence="6 7">DSM 12751</strain>
    </source>
</reference>
<dbReference type="PANTHER" id="PTHR37306:SF1">
    <property type="entry name" value="COLICIN V PRODUCTION PROTEIN"/>
    <property type="match status" value="1"/>
</dbReference>
<dbReference type="InterPro" id="IPR003825">
    <property type="entry name" value="Colicin-V_CvpA"/>
</dbReference>
<keyword evidence="4 5" id="KW-0472">Membrane</keyword>
<evidence type="ECO:0000256" key="2">
    <source>
        <dbReference type="ARBA" id="ARBA00022692"/>
    </source>
</evidence>
<feature type="transmembrane region" description="Helical" evidence="5">
    <location>
        <begin position="31"/>
        <end position="58"/>
    </location>
</feature>
<protein>
    <submittedName>
        <fullName evidence="6">Membrane protein required for colicin V production</fullName>
    </submittedName>
</protein>